<sequence length="378" mass="42167">MQLTQQADLSQRLERETKTILIVDDESVIRDLCARALHDYNTVQAGDGDEALRIFERGGIDVILTDVMMPKVNGIELLRKLKEREPTLVVLIMTGYADKEIILNALKEDADDFITKPLNLLQLRSAVEKALVKKALKEEIANLKNLDRLKNSFLSLISHKLRTPITVISLFMQNLASGVYDPDSPTDRENLRLVSDEACYLGSLVTDLLAFSKVMDTERELRREPCDLAAMIPELVKHVAERGVKPSVKGTWNIEQVPPLLLDRELIMFALEQVVDNAVKFSREGGTYLITVSNQGASCQITVEDHGIGMDKEEIPKVFEKFYQVDAEKAGQIRGFGLGLFYAREFVRKHGGSINIESEAGIGTRVVIDLPTSVEGAS</sequence>
<dbReference type="FunFam" id="3.30.565.10:FF:000006">
    <property type="entry name" value="Sensor histidine kinase WalK"/>
    <property type="match status" value="1"/>
</dbReference>
<dbReference type="InterPro" id="IPR003661">
    <property type="entry name" value="HisK_dim/P_dom"/>
</dbReference>
<dbReference type="Gene3D" id="3.40.50.2300">
    <property type="match status" value="1"/>
</dbReference>
<comment type="caution">
    <text evidence="9">The sequence shown here is derived from an EMBL/GenBank/DDBJ whole genome shotgun (WGS) entry which is preliminary data.</text>
</comment>
<evidence type="ECO:0000313" key="10">
    <source>
        <dbReference type="Proteomes" id="UP000636888"/>
    </source>
</evidence>
<organism evidence="9 10">
    <name type="scientific">Geomesophilobacter sediminis</name>
    <dbReference type="NCBI Taxonomy" id="2798584"/>
    <lineage>
        <taxon>Bacteria</taxon>
        <taxon>Pseudomonadati</taxon>
        <taxon>Thermodesulfobacteriota</taxon>
        <taxon>Desulfuromonadia</taxon>
        <taxon>Geobacterales</taxon>
        <taxon>Geobacteraceae</taxon>
        <taxon>Geomesophilobacter</taxon>
    </lineage>
</organism>
<dbReference type="AlphaFoldDB" id="A0A8J7JE15"/>
<dbReference type="Pfam" id="PF00512">
    <property type="entry name" value="HisKA"/>
    <property type="match status" value="1"/>
</dbReference>
<feature type="domain" description="Response regulatory" evidence="8">
    <location>
        <begin position="19"/>
        <end position="131"/>
    </location>
</feature>
<dbReference type="PANTHER" id="PTHR43547:SF2">
    <property type="entry name" value="HYBRID SIGNAL TRANSDUCTION HISTIDINE KINASE C"/>
    <property type="match status" value="1"/>
</dbReference>
<dbReference type="InterPro" id="IPR004358">
    <property type="entry name" value="Sig_transdc_His_kin-like_C"/>
</dbReference>
<proteinExistence type="predicted"/>
<protein>
    <recommendedName>
        <fullName evidence="2">histidine kinase</fullName>
        <ecNumber evidence="2">2.7.13.3</ecNumber>
    </recommendedName>
</protein>
<name>A0A8J7JE15_9BACT</name>
<evidence type="ECO:0000256" key="5">
    <source>
        <dbReference type="ARBA" id="ARBA00022777"/>
    </source>
</evidence>
<dbReference type="Proteomes" id="UP000636888">
    <property type="component" value="Unassembled WGS sequence"/>
</dbReference>
<evidence type="ECO:0000256" key="6">
    <source>
        <dbReference type="PROSITE-ProRule" id="PRU00169"/>
    </source>
</evidence>
<dbReference type="SMART" id="SM00388">
    <property type="entry name" value="HisKA"/>
    <property type="match status" value="1"/>
</dbReference>
<keyword evidence="10" id="KW-1185">Reference proteome</keyword>
<comment type="catalytic activity">
    <reaction evidence="1">
        <text>ATP + protein L-histidine = ADP + protein N-phospho-L-histidine.</text>
        <dbReference type="EC" id="2.7.13.3"/>
    </reaction>
</comment>
<keyword evidence="4" id="KW-0808">Transferase</keyword>
<gene>
    <name evidence="9" type="ORF">JFN93_12855</name>
</gene>
<feature type="modified residue" description="4-aspartylphosphate" evidence="6">
    <location>
        <position position="66"/>
    </location>
</feature>
<dbReference type="PROSITE" id="PS50109">
    <property type="entry name" value="HIS_KIN"/>
    <property type="match status" value="1"/>
</dbReference>
<dbReference type="Pfam" id="PF00072">
    <property type="entry name" value="Response_reg"/>
    <property type="match status" value="1"/>
</dbReference>
<dbReference type="EC" id="2.7.13.3" evidence="2"/>
<reference evidence="9" key="1">
    <citation type="submission" date="2020-12" db="EMBL/GenBank/DDBJ databases">
        <title>Geomonas sp. Red875, isolated from river sediment.</title>
        <authorList>
            <person name="Xu Z."/>
            <person name="Zhang Z."/>
            <person name="Masuda Y."/>
            <person name="Itoh H."/>
            <person name="Senoo K."/>
        </authorList>
    </citation>
    <scope>NUCLEOTIDE SEQUENCE</scope>
    <source>
        <strain evidence="9">Red875</strain>
    </source>
</reference>
<dbReference type="CDD" id="cd00075">
    <property type="entry name" value="HATPase"/>
    <property type="match status" value="1"/>
</dbReference>
<dbReference type="InterPro" id="IPR011006">
    <property type="entry name" value="CheY-like_superfamily"/>
</dbReference>
<dbReference type="InterPro" id="IPR003594">
    <property type="entry name" value="HATPase_dom"/>
</dbReference>
<dbReference type="InterPro" id="IPR036890">
    <property type="entry name" value="HATPase_C_sf"/>
</dbReference>
<dbReference type="PRINTS" id="PR00344">
    <property type="entry name" value="BCTRLSENSOR"/>
</dbReference>
<dbReference type="GO" id="GO:0000155">
    <property type="term" value="F:phosphorelay sensor kinase activity"/>
    <property type="evidence" value="ECO:0007669"/>
    <property type="project" value="InterPro"/>
</dbReference>
<dbReference type="Gene3D" id="1.10.287.130">
    <property type="match status" value="1"/>
</dbReference>
<dbReference type="SUPFAM" id="SSF52172">
    <property type="entry name" value="CheY-like"/>
    <property type="match status" value="1"/>
</dbReference>
<dbReference type="Pfam" id="PF02518">
    <property type="entry name" value="HATPase_c"/>
    <property type="match status" value="1"/>
</dbReference>
<dbReference type="SMART" id="SM00448">
    <property type="entry name" value="REC"/>
    <property type="match status" value="1"/>
</dbReference>
<feature type="domain" description="Histidine kinase" evidence="7">
    <location>
        <begin position="156"/>
        <end position="374"/>
    </location>
</feature>
<dbReference type="SMART" id="SM00387">
    <property type="entry name" value="HATPase_c"/>
    <property type="match status" value="1"/>
</dbReference>
<evidence type="ECO:0000256" key="4">
    <source>
        <dbReference type="ARBA" id="ARBA00022679"/>
    </source>
</evidence>
<evidence type="ECO:0000256" key="1">
    <source>
        <dbReference type="ARBA" id="ARBA00000085"/>
    </source>
</evidence>
<keyword evidence="3 6" id="KW-0597">Phosphoprotein</keyword>
<dbReference type="InterPro" id="IPR005467">
    <property type="entry name" value="His_kinase_dom"/>
</dbReference>
<dbReference type="EMBL" id="JAEMHM010000010">
    <property type="protein sequence ID" value="MBJ6725603.1"/>
    <property type="molecule type" value="Genomic_DNA"/>
</dbReference>
<accession>A0A8J7JE15</accession>
<keyword evidence="5" id="KW-0418">Kinase</keyword>
<dbReference type="PROSITE" id="PS50110">
    <property type="entry name" value="RESPONSE_REGULATORY"/>
    <property type="match status" value="1"/>
</dbReference>
<evidence type="ECO:0000256" key="3">
    <source>
        <dbReference type="ARBA" id="ARBA00022553"/>
    </source>
</evidence>
<dbReference type="SUPFAM" id="SSF55874">
    <property type="entry name" value="ATPase domain of HSP90 chaperone/DNA topoisomerase II/histidine kinase"/>
    <property type="match status" value="1"/>
</dbReference>
<dbReference type="Gene3D" id="3.30.565.10">
    <property type="entry name" value="Histidine kinase-like ATPase, C-terminal domain"/>
    <property type="match status" value="1"/>
</dbReference>
<dbReference type="RefSeq" id="WP_199384499.1">
    <property type="nucleotide sequence ID" value="NZ_JAEMHM010000010.1"/>
</dbReference>
<dbReference type="InterPro" id="IPR001789">
    <property type="entry name" value="Sig_transdc_resp-reg_receiver"/>
</dbReference>
<dbReference type="CDD" id="cd00082">
    <property type="entry name" value="HisKA"/>
    <property type="match status" value="1"/>
</dbReference>
<dbReference type="PANTHER" id="PTHR43547">
    <property type="entry name" value="TWO-COMPONENT HISTIDINE KINASE"/>
    <property type="match status" value="1"/>
</dbReference>
<evidence type="ECO:0000259" key="7">
    <source>
        <dbReference type="PROSITE" id="PS50109"/>
    </source>
</evidence>
<evidence type="ECO:0000256" key="2">
    <source>
        <dbReference type="ARBA" id="ARBA00012438"/>
    </source>
</evidence>
<evidence type="ECO:0000259" key="8">
    <source>
        <dbReference type="PROSITE" id="PS50110"/>
    </source>
</evidence>
<evidence type="ECO:0000313" key="9">
    <source>
        <dbReference type="EMBL" id="MBJ6725603.1"/>
    </source>
</evidence>